<sequence>MDGRQGASGRRGPEELNLLAPSTEPGVRGVPDLPCRFGGEGPGAGRTVTARPAAERTCAVPPRTPH</sequence>
<reference evidence="2" key="1">
    <citation type="submission" date="2018-07" db="EMBL/GenBank/DDBJ databases">
        <authorList>
            <person name="Quirk P.G."/>
            <person name="Krulwich T.A."/>
        </authorList>
    </citation>
    <scope>NUCLEOTIDE SEQUENCE</scope>
</reference>
<name>A0A380TAN1_9ZZZZ</name>
<evidence type="ECO:0000256" key="1">
    <source>
        <dbReference type="SAM" id="MobiDB-lite"/>
    </source>
</evidence>
<dbReference type="AlphaFoldDB" id="A0A380TAN1"/>
<gene>
    <name evidence="2" type="ORF">DF3PB_1250001</name>
</gene>
<dbReference type="EMBL" id="UIDG01000030">
    <property type="protein sequence ID" value="SUS04242.1"/>
    <property type="molecule type" value="Genomic_DNA"/>
</dbReference>
<proteinExistence type="predicted"/>
<organism evidence="2">
    <name type="scientific">metagenome</name>
    <dbReference type="NCBI Taxonomy" id="256318"/>
    <lineage>
        <taxon>unclassified sequences</taxon>
        <taxon>metagenomes</taxon>
    </lineage>
</organism>
<accession>A0A380TAN1</accession>
<protein>
    <submittedName>
        <fullName evidence="2">Uncharacterized protein</fullName>
    </submittedName>
</protein>
<feature type="region of interest" description="Disordered" evidence="1">
    <location>
        <begin position="1"/>
        <end position="66"/>
    </location>
</feature>
<evidence type="ECO:0000313" key="2">
    <source>
        <dbReference type="EMBL" id="SUS04242.1"/>
    </source>
</evidence>